<dbReference type="GO" id="GO:0009279">
    <property type="term" value="C:cell outer membrane"/>
    <property type="evidence" value="ECO:0007669"/>
    <property type="project" value="UniProtKB-SubCell"/>
</dbReference>
<keyword evidence="8" id="KW-0408">Iron</keyword>
<accession>A0A0B5E8J6</accession>
<keyword evidence="9" id="KW-0406">Ion transport</keyword>
<dbReference type="Gene3D" id="2.170.130.10">
    <property type="entry name" value="TonB-dependent receptor, plug domain"/>
    <property type="match status" value="1"/>
</dbReference>
<evidence type="ECO:0000256" key="10">
    <source>
        <dbReference type="ARBA" id="ARBA00023077"/>
    </source>
</evidence>
<protein>
    <submittedName>
        <fullName evidence="17">TonB-dependent outermembrane ferripyoverdine receptor FpvA</fullName>
    </submittedName>
</protein>
<name>A0A0B5E8J6_9RHOB</name>
<dbReference type="AlphaFoldDB" id="A0A0B5E8J6"/>
<evidence type="ECO:0000256" key="13">
    <source>
        <dbReference type="ARBA" id="ARBA00023237"/>
    </source>
</evidence>
<keyword evidence="10" id="KW-0798">TonB box</keyword>
<comment type="similarity">
    <text evidence="2 14">Belongs to the TonB-dependent receptor family.</text>
</comment>
<keyword evidence="7 15" id="KW-0732">Signal</keyword>
<keyword evidence="6 14" id="KW-0812">Transmembrane</keyword>
<dbReference type="PANTHER" id="PTHR32552:SF74">
    <property type="entry name" value="HYDROXAMATE SIDEROPHORE RECEPTOR FHUE"/>
    <property type="match status" value="1"/>
</dbReference>
<evidence type="ECO:0000256" key="8">
    <source>
        <dbReference type="ARBA" id="ARBA00023004"/>
    </source>
</evidence>
<dbReference type="PROSITE" id="PS52016">
    <property type="entry name" value="TONB_DEPENDENT_REC_3"/>
    <property type="match status" value="1"/>
</dbReference>
<dbReference type="Gene3D" id="2.40.170.20">
    <property type="entry name" value="TonB-dependent receptor, beta-barrel domain"/>
    <property type="match status" value="1"/>
</dbReference>
<evidence type="ECO:0000256" key="4">
    <source>
        <dbReference type="ARBA" id="ARBA00022452"/>
    </source>
</evidence>
<evidence type="ECO:0000256" key="5">
    <source>
        <dbReference type="ARBA" id="ARBA00022496"/>
    </source>
</evidence>
<feature type="signal peptide" evidence="15">
    <location>
        <begin position="1"/>
        <end position="28"/>
    </location>
</feature>
<feature type="chain" id="PRO_5002101000" evidence="15">
    <location>
        <begin position="29"/>
        <end position="468"/>
    </location>
</feature>
<dbReference type="PANTHER" id="PTHR32552">
    <property type="entry name" value="FERRICHROME IRON RECEPTOR-RELATED"/>
    <property type="match status" value="1"/>
</dbReference>
<dbReference type="SUPFAM" id="SSF56935">
    <property type="entry name" value="Porins"/>
    <property type="match status" value="1"/>
</dbReference>
<dbReference type="InterPro" id="IPR012910">
    <property type="entry name" value="Plug_dom"/>
</dbReference>
<gene>
    <name evidence="17" type="ORF">P73_3922</name>
</gene>
<evidence type="ECO:0000256" key="2">
    <source>
        <dbReference type="ARBA" id="ARBA00009810"/>
    </source>
</evidence>
<dbReference type="Gene3D" id="3.55.50.30">
    <property type="match status" value="1"/>
</dbReference>
<organism evidence="17 18">
    <name type="scientific">Celeribacter indicus</name>
    <dbReference type="NCBI Taxonomy" id="1208324"/>
    <lineage>
        <taxon>Bacteria</taxon>
        <taxon>Pseudomonadati</taxon>
        <taxon>Pseudomonadota</taxon>
        <taxon>Alphaproteobacteria</taxon>
        <taxon>Rhodobacterales</taxon>
        <taxon>Roseobacteraceae</taxon>
        <taxon>Celeribacter</taxon>
    </lineage>
</organism>
<feature type="domain" description="TonB-dependent receptor plug" evidence="16">
    <location>
        <begin position="164"/>
        <end position="266"/>
    </location>
</feature>
<dbReference type="InterPro" id="IPR039426">
    <property type="entry name" value="TonB-dep_rcpt-like"/>
</dbReference>
<keyword evidence="18" id="KW-1185">Reference proteome</keyword>
<dbReference type="Pfam" id="PF07715">
    <property type="entry name" value="Plug"/>
    <property type="match status" value="1"/>
</dbReference>
<dbReference type="Proteomes" id="UP000031521">
    <property type="component" value="Chromosome"/>
</dbReference>
<comment type="subcellular location">
    <subcellularLocation>
        <location evidence="1 14">Cell outer membrane</location>
        <topology evidence="1 14">Multi-pass membrane protein</topology>
    </subcellularLocation>
</comment>
<keyword evidence="12 17" id="KW-0675">Receptor</keyword>
<reference evidence="17 18" key="1">
    <citation type="journal article" date="2014" name="Int. J. Syst. Evol. Microbiol.">
        <title>Celeribacter indicus sp. nov., a polycyclic aromatic hydrocarbon-degrading bacterium from deep-sea sediment and reclassification of Huaishuia halophila as Celeribacter halophilus comb. nov.</title>
        <authorList>
            <person name="Lai Q."/>
            <person name="Cao J."/>
            <person name="Yuan J."/>
            <person name="Li F."/>
            <person name="Shao Z."/>
        </authorList>
    </citation>
    <scope>NUCLEOTIDE SEQUENCE [LARGE SCALE GENOMIC DNA]</scope>
    <source>
        <strain evidence="17">P73</strain>
    </source>
</reference>
<proteinExistence type="inferred from homology"/>
<sequence>MNRTNKGTKRGRMIALLASTVMVSVAGAGLPLRPAVAQEAARVYDFNIPAKPIRAAMNDIVRVSGIDVVFAETPAASAMGNPVRGSLTPSQAVATLLSGTGVTYGFTDSNTVTISATGERLGAVDDGSVLLDSIIVRTQGATTEGTGSYTTTQMNTATPLGLSIRETPQSVSVVTQQKIEDKNYQTLEEALLDTPGITAFQGNTGDRWNYYARGQQISGILYDGLKYSSGSFTRDLTASDDMAVYDRVEVVRGATGLSQGTGNPSATINLVRKRPTAGNQSSVTVTGSSWGHGSILFDTSGQLNDDGSVRGRFVANAGAGDWYQDHNERSKLQFYGTVEADIGEATTVNLGVSYQKDREDGYAGGGFPVRADGSFYDLDPTDFLGADWNYLRKEATTVYFDLEHEFANDWTLEFTSQGKWSEGDLLTYYHYPDSMGNLTYNPRRWWGDDRQFSADCVTSAPMGQLRAI</sequence>
<dbReference type="FunFam" id="2.170.130.10:FF:000010">
    <property type="entry name" value="Ferripyoverdine receptor"/>
    <property type="match status" value="1"/>
</dbReference>
<dbReference type="EMBL" id="CP004393">
    <property type="protein sequence ID" value="AJE48637.1"/>
    <property type="molecule type" value="Genomic_DNA"/>
</dbReference>
<evidence type="ECO:0000313" key="17">
    <source>
        <dbReference type="EMBL" id="AJE48637.1"/>
    </source>
</evidence>
<keyword evidence="13 14" id="KW-0998">Cell outer membrane</keyword>
<dbReference type="InterPro" id="IPR036942">
    <property type="entry name" value="Beta-barrel_TonB_sf"/>
</dbReference>
<evidence type="ECO:0000259" key="16">
    <source>
        <dbReference type="Pfam" id="PF07715"/>
    </source>
</evidence>
<dbReference type="OrthoDB" id="9760333at2"/>
<evidence type="ECO:0000256" key="7">
    <source>
        <dbReference type="ARBA" id="ARBA00022729"/>
    </source>
</evidence>
<evidence type="ECO:0000256" key="14">
    <source>
        <dbReference type="PROSITE-ProRule" id="PRU01360"/>
    </source>
</evidence>
<dbReference type="GO" id="GO:0015344">
    <property type="term" value="F:siderophore uptake transmembrane transporter activity"/>
    <property type="evidence" value="ECO:0007669"/>
    <property type="project" value="TreeGrafter"/>
</dbReference>
<evidence type="ECO:0000256" key="9">
    <source>
        <dbReference type="ARBA" id="ARBA00023065"/>
    </source>
</evidence>
<dbReference type="RefSeq" id="WP_052453435.1">
    <property type="nucleotide sequence ID" value="NZ_CP004393.1"/>
</dbReference>
<evidence type="ECO:0000256" key="1">
    <source>
        <dbReference type="ARBA" id="ARBA00004571"/>
    </source>
</evidence>
<evidence type="ECO:0000256" key="3">
    <source>
        <dbReference type="ARBA" id="ARBA00022448"/>
    </source>
</evidence>
<dbReference type="HOGENOM" id="CLU_008287_21_0_5"/>
<evidence type="ECO:0000256" key="6">
    <source>
        <dbReference type="ARBA" id="ARBA00022692"/>
    </source>
</evidence>
<evidence type="ECO:0000313" key="18">
    <source>
        <dbReference type="Proteomes" id="UP000031521"/>
    </source>
</evidence>
<keyword evidence="11 14" id="KW-0472">Membrane</keyword>
<dbReference type="InterPro" id="IPR037066">
    <property type="entry name" value="Plug_dom_sf"/>
</dbReference>
<evidence type="ECO:0000256" key="12">
    <source>
        <dbReference type="ARBA" id="ARBA00023170"/>
    </source>
</evidence>
<dbReference type="STRING" id="1208324.P73_3922"/>
<keyword evidence="3 14" id="KW-0813">Transport</keyword>
<keyword evidence="4 14" id="KW-1134">Transmembrane beta strand</keyword>
<keyword evidence="5" id="KW-0410">Iron transport</keyword>
<evidence type="ECO:0000256" key="11">
    <source>
        <dbReference type="ARBA" id="ARBA00023136"/>
    </source>
</evidence>
<evidence type="ECO:0000256" key="15">
    <source>
        <dbReference type="SAM" id="SignalP"/>
    </source>
</evidence>
<dbReference type="KEGG" id="cid:P73_3922"/>